<dbReference type="GO" id="GO:0004386">
    <property type="term" value="F:helicase activity"/>
    <property type="evidence" value="ECO:0007669"/>
    <property type="project" value="UniProtKB-KW"/>
</dbReference>
<evidence type="ECO:0000259" key="5">
    <source>
        <dbReference type="PROSITE" id="PS51194"/>
    </source>
</evidence>
<dbReference type="PROSITE" id="PS50966">
    <property type="entry name" value="ZF_SWIM"/>
    <property type="match status" value="1"/>
</dbReference>
<dbReference type="InterPro" id="IPR027417">
    <property type="entry name" value="P-loop_NTPase"/>
</dbReference>
<feature type="domain" description="Helicase ATP-binding" evidence="4">
    <location>
        <begin position="652"/>
        <end position="815"/>
    </location>
</feature>
<protein>
    <submittedName>
        <fullName evidence="6">DEAD/DEAH box helicase</fullName>
    </submittedName>
</protein>
<dbReference type="Pfam" id="PF00271">
    <property type="entry name" value="Helicase_C"/>
    <property type="match status" value="1"/>
</dbReference>
<keyword evidence="2" id="KW-0479">Metal-binding</keyword>
<dbReference type="EMBL" id="JABBPN010000021">
    <property type="protein sequence ID" value="NMO97668.1"/>
    <property type="molecule type" value="Genomic_DNA"/>
</dbReference>
<keyword evidence="1" id="KW-0378">Hydrolase</keyword>
<keyword evidence="6" id="KW-0547">Nucleotide-binding</keyword>
<keyword evidence="2" id="KW-0862">Zinc</keyword>
<dbReference type="SMART" id="SM00487">
    <property type="entry name" value="DEXDc"/>
    <property type="match status" value="1"/>
</dbReference>
<evidence type="ECO:0000313" key="6">
    <source>
        <dbReference type="EMBL" id="NMO97668.1"/>
    </source>
</evidence>
<dbReference type="GO" id="GO:0016787">
    <property type="term" value="F:hydrolase activity"/>
    <property type="evidence" value="ECO:0007669"/>
    <property type="project" value="UniProtKB-KW"/>
</dbReference>
<comment type="caution">
    <text evidence="6">The sequence shown here is derived from an EMBL/GenBank/DDBJ whole genome shotgun (WGS) entry which is preliminary data.</text>
</comment>
<dbReference type="GO" id="GO:0008270">
    <property type="term" value="F:zinc ion binding"/>
    <property type="evidence" value="ECO:0007669"/>
    <property type="project" value="UniProtKB-KW"/>
</dbReference>
<feature type="domain" description="SWIM-type" evidence="3">
    <location>
        <begin position="62"/>
        <end position="99"/>
    </location>
</feature>
<name>A0A848M8X0_PAELE</name>
<dbReference type="Gene3D" id="3.40.50.10810">
    <property type="entry name" value="Tandem AAA-ATPase domain"/>
    <property type="match status" value="1"/>
</dbReference>
<dbReference type="Pfam" id="PF08455">
    <property type="entry name" value="SNF2_assoc"/>
    <property type="match status" value="1"/>
</dbReference>
<evidence type="ECO:0000259" key="3">
    <source>
        <dbReference type="PROSITE" id="PS50966"/>
    </source>
</evidence>
<dbReference type="InterPro" id="IPR000330">
    <property type="entry name" value="SNF2_N"/>
</dbReference>
<dbReference type="GO" id="GO:0005524">
    <property type="term" value="F:ATP binding"/>
    <property type="evidence" value="ECO:0007669"/>
    <property type="project" value="InterPro"/>
</dbReference>
<gene>
    <name evidence="6" type="ORF">HII30_18045</name>
</gene>
<dbReference type="InterPro" id="IPR049730">
    <property type="entry name" value="SNF2/RAD54-like_C"/>
</dbReference>
<evidence type="ECO:0000259" key="4">
    <source>
        <dbReference type="PROSITE" id="PS51192"/>
    </source>
</evidence>
<evidence type="ECO:0000256" key="2">
    <source>
        <dbReference type="PROSITE-ProRule" id="PRU00325"/>
    </source>
</evidence>
<dbReference type="Pfam" id="PF00176">
    <property type="entry name" value="SNF2-rel_dom"/>
    <property type="match status" value="1"/>
</dbReference>
<dbReference type="InterPro" id="IPR007527">
    <property type="entry name" value="Znf_SWIM"/>
</dbReference>
<dbReference type="InterPro" id="IPR001650">
    <property type="entry name" value="Helicase_C-like"/>
</dbReference>
<dbReference type="CDD" id="cd18793">
    <property type="entry name" value="SF2_C_SNF"/>
    <property type="match status" value="1"/>
</dbReference>
<sequence length="1093" mass="125707">MREPGFAQSINKKMIQSICGISSSKKGEAFCQTGKVTAVLVENSEQSQLYEAVVRDHGSCHLAVEIRRDGQIAAKCACSTQFSFDKYCKHVAASLYLIMQKHQYENETEWVDSEVSVNTAGSNGSLVQEVLQLFGPTSKIRSGSRALLEFRTELYAEFLVFIYQGGPRDNLLGIELKIGPGKGYKVPDIREFLSHYERGEHCVISRYFSYDPSQHCFAEADQEILQRLLDVRKDEKLQREAIGTLYTGEIHDVRTLPIPPSAWEEMVKSLSEAKRVQVNDSNKTHNRITYVHEPLPLQFEFDQNEQEGFRLLVKGLRDITLLEVYRMALWKGKFMKLKAEDCTRLSSLQRLLLEQNSDSIHIPPNQMEPFMERVVPGLMKLGDVRMKKAVSDRILQTPLKARIYLDRVRDKLLVSVEFQYGDIVLNPLEEERARQVERRILIREGEKESRILQLLEMEAFTKTESGFYMQDEDHEFDFLYFIVPQLEQLAQIYATSAVKERLVTNHEPPHISVNIDERSNWLEFRFQMEGIQESEIQAVLRSLEEKRKYHRLKKGGLLPLETEEFQKIIAFMNETGMASEDVNGQQFRLPAARGIHLLDARDRNGEQTIKLGKSIRRLLEHLRHPDLLDFELPPSMSSMLREYQQYGYHWLKTLAHYGFGGILADEMGLGKTIQSIAYLLSVLPEIRSQARPALIVSPASLMYNWQNELHNFAPDIRVVIADGSKKERNAVLQNIGAADVVIVSYPLLRKDSNQYAETEFHTLILDEAQAFKNNYTQTARTVKALRANFRFALTGTPVENSLEDLWSIFEAVFPGLFPDRKSYSDMSREAVSRRARPFLLRRLKKNVLRELPDKVESVQISELLPEQKKLYTAYLAKLRQETLKHLDQDDFESHRIQILAGLTRLRQICCHPALFVEGYKGSSAKMQQLLEMIDDCRNAGRRMLVFSQFTEMLNLIGRELGTRGIPFFYLDGATPAADRVELCSKFNEGQRDLFLISMKAGGTGLNLTGADTVVLYDLWWNPAVERQAEDRAHRMGQKKVVQVIRLISRGTMEDKMYELQQKKKTLLEEVIQPGEEARFSFTEEDILKLLSEE</sequence>
<dbReference type="FunFam" id="3.40.50.300:FF:000533">
    <property type="entry name" value="Helicase, Snf2 family"/>
    <property type="match status" value="1"/>
</dbReference>
<feature type="domain" description="Helicase C-terminal" evidence="5">
    <location>
        <begin position="928"/>
        <end position="1087"/>
    </location>
</feature>
<dbReference type="AlphaFoldDB" id="A0A848M8X0"/>
<reference evidence="6 7" key="1">
    <citation type="submission" date="2020-04" db="EMBL/GenBank/DDBJ databases">
        <title>Paenibacillus algicola sp. nov., a novel marine bacterium producing alginate lyase.</title>
        <authorList>
            <person name="Huang H."/>
        </authorList>
    </citation>
    <scope>NUCLEOTIDE SEQUENCE [LARGE SCALE GENOMIC DNA]</scope>
    <source>
        <strain evidence="6 7">L7-75</strain>
    </source>
</reference>
<dbReference type="Proteomes" id="UP000565468">
    <property type="component" value="Unassembled WGS sequence"/>
</dbReference>
<dbReference type="SUPFAM" id="SSF52540">
    <property type="entry name" value="P-loop containing nucleoside triphosphate hydrolases"/>
    <property type="match status" value="2"/>
</dbReference>
<dbReference type="PROSITE" id="PS51192">
    <property type="entry name" value="HELICASE_ATP_BIND_1"/>
    <property type="match status" value="1"/>
</dbReference>
<evidence type="ECO:0000313" key="7">
    <source>
        <dbReference type="Proteomes" id="UP000565468"/>
    </source>
</evidence>
<accession>A0A848M8X0</accession>
<organism evidence="6 7">
    <name type="scientific">Paenibacillus lemnae</name>
    <dbReference type="NCBI Taxonomy" id="1330551"/>
    <lineage>
        <taxon>Bacteria</taxon>
        <taxon>Bacillati</taxon>
        <taxon>Bacillota</taxon>
        <taxon>Bacilli</taxon>
        <taxon>Bacillales</taxon>
        <taxon>Paenibacillaceae</taxon>
        <taxon>Paenibacillus</taxon>
    </lineage>
</organism>
<dbReference type="PROSITE" id="PS51194">
    <property type="entry name" value="HELICASE_CTER"/>
    <property type="match status" value="1"/>
</dbReference>
<dbReference type="InterPro" id="IPR013663">
    <property type="entry name" value="Helicase_SWF/SNF/SWI_bac"/>
</dbReference>
<dbReference type="InterPro" id="IPR038718">
    <property type="entry name" value="SNF2-like_sf"/>
</dbReference>
<evidence type="ECO:0000256" key="1">
    <source>
        <dbReference type="ARBA" id="ARBA00022801"/>
    </source>
</evidence>
<dbReference type="SMART" id="SM00490">
    <property type="entry name" value="HELICc"/>
    <property type="match status" value="1"/>
</dbReference>
<dbReference type="Gene3D" id="3.40.50.300">
    <property type="entry name" value="P-loop containing nucleotide triphosphate hydrolases"/>
    <property type="match status" value="1"/>
</dbReference>
<dbReference type="PANTHER" id="PTHR10799">
    <property type="entry name" value="SNF2/RAD54 HELICASE FAMILY"/>
    <property type="match status" value="1"/>
</dbReference>
<keyword evidence="2" id="KW-0863">Zinc-finger</keyword>
<keyword evidence="6" id="KW-0067">ATP-binding</keyword>
<dbReference type="InterPro" id="IPR014001">
    <property type="entry name" value="Helicase_ATP-bd"/>
</dbReference>
<keyword evidence="7" id="KW-1185">Reference proteome</keyword>
<proteinExistence type="predicted"/>
<keyword evidence="6" id="KW-0347">Helicase</keyword>